<keyword evidence="1" id="KW-0812">Transmembrane</keyword>
<dbReference type="EMBL" id="CAJHUC010002205">
    <property type="protein sequence ID" value="CAD7703391.1"/>
    <property type="molecule type" value="Genomic_DNA"/>
</dbReference>
<feature type="transmembrane region" description="Helical" evidence="1">
    <location>
        <begin position="223"/>
        <end position="243"/>
    </location>
</feature>
<keyword evidence="3" id="KW-1185">Reference proteome</keyword>
<evidence type="ECO:0000313" key="3">
    <source>
        <dbReference type="Proteomes" id="UP000708148"/>
    </source>
</evidence>
<protein>
    <submittedName>
        <fullName evidence="2">Uncharacterized protein</fullName>
    </submittedName>
</protein>
<feature type="transmembrane region" description="Helical" evidence="1">
    <location>
        <begin position="102"/>
        <end position="123"/>
    </location>
</feature>
<feature type="transmembrane region" description="Helical" evidence="1">
    <location>
        <begin position="264"/>
        <end position="282"/>
    </location>
</feature>
<evidence type="ECO:0000313" key="2">
    <source>
        <dbReference type="EMBL" id="CAD7703391.1"/>
    </source>
</evidence>
<feature type="transmembrane region" description="Helical" evidence="1">
    <location>
        <begin position="135"/>
        <end position="157"/>
    </location>
</feature>
<keyword evidence="1" id="KW-1133">Transmembrane helix</keyword>
<reference evidence="2" key="1">
    <citation type="submission" date="2020-12" db="EMBL/GenBank/DDBJ databases">
        <authorList>
            <person name="Iha C."/>
        </authorList>
    </citation>
    <scope>NUCLEOTIDE SEQUENCE</scope>
</reference>
<comment type="caution">
    <text evidence="2">The sequence shown here is derived from an EMBL/GenBank/DDBJ whole genome shotgun (WGS) entry which is preliminary data.</text>
</comment>
<accession>A0A8S1JBD5</accession>
<sequence length="288" mass="31358">MAEPPAMALGPFGGLWFRSADREAAFCEDYARSHFQLVDGVFRPLSLLVAVAFGWGRVANDLRDGSLSQRGCAALAVAFVAFALDLHWLATSPEVRRRRRTGLALAKRVVVSLLPAVLAPMMFRDPVGGALSMARFTFMNTGVFSLLAPSIMCPLLAKHHLALQVPTVAILVFSTPRLACTQAMITPQGAQYIVAAWRWLAALCTGAAIRMPAPEPEECCRDLVVVSLLVVGLWLPSYAVWAVECRARFKFDPRASRPLTLGTAAVHWMLLATGVSCVWSLMHPGAWQ</sequence>
<dbReference type="AlphaFoldDB" id="A0A8S1JBD5"/>
<feature type="transmembrane region" description="Helical" evidence="1">
    <location>
        <begin position="41"/>
        <end position="59"/>
    </location>
</feature>
<keyword evidence="1" id="KW-0472">Membrane</keyword>
<gene>
    <name evidence="2" type="ORF">OSTQU699_LOCUS8748</name>
</gene>
<dbReference type="Proteomes" id="UP000708148">
    <property type="component" value="Unassembled WGS sequence"/>
</dbReference>
<name>A0A8S1JBD5_9CHLO</name>
<organism evidence="2 3">
    <name type="scientific">Ostreobium quekettii</name>
    <dbReference type="NCBI Taxonomy" id="121088"/>
    <lineage>
        <taxon>Eukaryota</taxon>
        <taxon>Viridiplantae</taxon>
        <taxon>Chlorophyta</taxon>
        <taxon>core chlorophytes</taxon>
        <taxon>Ulvophyceae</taxon>
        <taxon>TCBD clade</taxon>
        <taxon>Bryopsidales</taxon>
        <taxon>Ostreobineae</taxon>
        <taxon>Ostreobiaceae</taxon>
        <taxon>Ostreobium</taxon>
    </lineage>
</organism>
<feature type="transmembrane region" description="Helical" evidence="1">
    <location>
        <begin position="192"/>
        <end position="211"/>
    </location>
</feature>
<feature type="transmembrane region" description="Helical" evidence="1">
    <location>
        <begin position="71"/>
        <end position="90"/>
    </location>
</feature>
<evidence type="ECO:0000256" key="1">
    <source>
        <dbReference type="SAM" id="Phobius"/>
    </source>
</evidence>
<proteinExistence type="predicted"/>